<dbReference type="AlphaFoldDB" id="A0AAV5WA88"/>
<comment type="caution">
    <text evidence="1">The sequence shown here is derived from an EMBL/GenBank/DDBJ whole genome shotgun (WGS) entry which is preliminary data.</text>
</comment>
<protein>
    <submittedName>
        <fullName evidence="1">Uncharacterized protein</fullName>
    </submittedName>
</protein>
<evidence type="ECO:0000313" key="2">
    <source>
        <dbReference type="Proteomes" id="UP001432322"/>
    </source>
</evidence>
<organism evidence="1 2">
    <name type="scientific">Pristionchus fissidentatus</name>
    <dbReference type="NCBI Taxonomy" id="1538716"/>
    <lineage>
        <taxon>Eukaryota</taxon>
        <taxon>Metazoa</taxon>
        <taxon>Ecdysozoa</taxon>
        <taxon>Nematoda</taxon>
        <taxon>Chromadorea</taxon>
        <taxon>Rhabditida</taxon>
        <taxon>Rhabditina</taxon>
        <taxon>Diplogasteromorpha</taxon>
        <taxon>Diplogasteroidea</taxon>
        <taxon>Neodiplogasteridae</taxon>
        <taxon>Pristionchus</taxon>
    </lineage>
</organism>
<reference evidence="1" key="1">
    <citation type="submission" date="2023-10" db="EMBL/GenBank/DDBJ databases">
        <title>Genome assembly of Pristionchus species.</title>
        <authorList>
            <person name="Yoshida K."/>
            <person name="Sommer R.J."/>
        </authorList>
    </citation>
    <scope>NUCLEOTIDE SEQUENCE</scope>
    <source>
        <strain evidence="1">RS5133</strain>
    </source>
</reference>
<feature type="non-terminal residue" evidence="1">
    <location>
        <position position="1"/>
    </location>
</feature>
<proteinExistence type="predicted"/>
<name>A0AAV5WA88_9BILA</name>
<accession>A0AAV5WA88</accession>
<sequence length="152" mass="16482">FSNENEKQSAAPLVIYAVDISKDPNWSSSSGVFDAADLSSGVQSGMIVTILSVQPFTTTINGDASTIATIFATGFDNADSNDKNPDKCRRILQDRFIDGTPVSFQINGPIASIYFRKLFNSKNNIKTSLTFAYDNLDLKSRGFVTSQGYVGC</sequence>
<gene>
    <name evidence="1" type="ORF">PFISCL1PPCAC_18956</name>
</gene>
<feature type="non-terminal residue" evidence="1">
    <location>
        <position position="152"/>
    </location>
</feature>
<dbReference type="Proteomes" id="UP001432322">
    <property type="component" value="Unassembled WGS sequence"/>
</dbReference>
<keyword evidence="2" id="KW-1185">Reference proteome</keyword>
<dbReference type="EMBL" id="BTSY01000005">
    <property type="protein sequence ID" value="GMT27659.1"/>
    <property type="molecule type" value="Genomic_DNA"/>
</dbReference>
<evidence type="ECO:0000313" key="1">
    <source>
        <dbReference type="EMBL" id="GMT27659.1"/>
    </source>
</evidence>